<protein>
    <submittedName>
        <fullName evidence="1">Uncharacterized protein</fullName>
    </submittedName>
</protein>
<evidence type="ECO:0000313" key="2">
    <source>
        <dbReference type="Proteomes" id="UP000639772"/>
    </source>
</evidence>
<gene>
    <name evidence="1" type="ORF">HPP92_021704</name>
</gene>
<dbReference type="EMBL" id="JADCNM010000011">
    <property type="protein sequence ID" value="KAG0463228.1"/>
    <property type="molecule type" value="Genomic_DNA"/>
</dbReference>
<evidence type="ECO:0000313" key="1">
    <source>
        <dbReference type="EMBL" id="KAG0463228.1"/>
    </source>
</evidence>
<proteinExistence type="predicted"/>
<sequence length="168" mass="18446">MKFLYFNLPRYRYLARLAEKWDFDGLPLIYFVLGILEESAVNDGSYRGDNAVFLKIEQKWLFAAKEGRLGFNPGDGTRVGFARCPSHSSSAVAAGRCYDESVLLGKETCHGAHTTLVCTTLPGGGTLKIGIGTVFSSRQNPRPMPFLDPMTAMALPVLPRPGKTVTRT</sequence>
<accession>A0A835Q234</accession>
<reference evidence="1 2" key="1">
    <citation type="journal article" date="2020" name="Nat. Food">
        <title>A phased Vanilla planifolia genome enables genetic improvement of flavour and production.</title>
        <authorList>
            <person name="Hasing T."/>
            <person name="Tang H."/>
            <person name="Brym M."/>
            <person name="Khazi F."/>
            <person name="Huang T."/>
            <person name="Chambers A.H."/>
        </authorList>
    </citation>
    <scope>NUCLEOTIDE SEQUENCE [LARGE SCALE GENOMIC DNA]</scope>
    <source>
        <tissue evidence="1">Leaf</tissue>
    </source>
</reference>
<name>A0A835Q234_VANPL</name>
<organism evidence="1 2">
    <name type="scientific">Vanilla planifolia</name>
    <name type="common">Vanilla</name>
    <dbReference type="NCBI Taxonomy" id="51239"/>
    <lineage>
        <taxon>Eukaryota</taxon>
        <taxon>Viridiplantae</taxon>
        <taxon>Streptophyta</taxon>
        <taxon>Embryophyta</taxon>
        <taxon>Tracheophyta</taxon>
        <taxon>Spermatophyta</taxon>
        <taxon>Magnoliopsida</taxon>
        <taxon>Liliopsida</taxon>
        <taxon>Asparagales</taxon>
        <taxon>Orchidaceae</taxon>
        <taxon>Vanilloideae</taxon>
        <taxon>Vanilleae</taxon>
        <taxon>Vanilla</taxon>
    </lineage>
</organism>
<dbReference type="AlphaFoldDB" id="A0A835Q234"/>
<dbReference type="Proteomes" id="UP000639772">
    <property type="component" value="Chromosome 11"/>
</dbReference>
<comment type="caution">
    <text evidence="1">The sequence shown here is derived from an EMBL/GenBank/DDBJ whole genome shotgun (WGS) entry which is preliminary data.</text>
</comment>